<dbReference type="SUPFAM" id="SSF101386">
    <property type="entry name" value="all-alpha NTP pyrophosphatases"/>
    <property type="match status" value="1"/>
</dbReference>
<dbReference type="InterPro" id="IPR014871">
    <property type="entry name" value="dUTPase/dCTP_pyrophosphatase"/>
</dbReference>
<accession>A0ABT3BN92</accession>
<evidence type="ECO:0000313" key="1">
    <source>
        <dbReference type="EMBL" id="MCV3728708.1"/>
    </source>
</evidence>
<dbReference type="RefSeq" id="WP_263822020.1">
    <property type="nucleotide sequence ID" value="NZ_JAOXHL010000004.1"/>
</dbReference>
<keyword evidence="2" id="KW-1185">Reference proteome</keyword>
<dbReference type="Proteomes" id="UP001208245">
    <property type="component" value="Unassembled WGS sequence"/>
</dbReference>
<dbReference type="CDD" id="cd11527">
    <property type="entry name" value="NTP-PPase_dUTPase"/>
    <property type="match status" value="1"/>
</dbReference>
<organism evidence="1 2">
    <name type="scientific">Ureaplasma miroungigenitalium</name>
    <dbReference type="NCBI Taxonomy" id="1042321"/>
    <lineage>
        <taxon>Bacteria</taxon>
        <taxon>Bacillati</taxon>
        <taxon>Mycoplasmatota</taxon>
        <taxon>Mycoplasmoidales</taxon>
        <taxon>Mycoplasmoidaceae</taxon>
        <taxon>Ureaplasma</taxon>
    </lineage>
</organism>
<dbReference type="PIRSF" id="PIRSF030140">
    <property type="entry name" value="UCP030140"/>
    <property type="match status" value="1"/>
</dbReference>
<dbReference type="InterPro" id="IPR016947">
    <property type="entry name" value="UCP030140"/>
</dbReference>
<protein>
    <submittedName>
        <fullName evidence="1">dUTP diphosphatase</fullName>
    </submittedName>
</protein>
<reference evidence="1 2" key="1">
    <citation type="journal article" date="2020" name="Int. J. Syst. Evol. Microbiol.">
        <title>Ureaplasma miroungigenitalium sp. nov. isolated from northern elephant seals (Mirounga angustirostris) and Ureaplasma zalophigenitalium sp. nov. isolated from California sea lions (Zalophus californianus).</title>
        <authorList>
            <person name="Volokhov D.V."/>
            <person name="Gulland F.M."/>
            <person name="Gao Y."/>
            <person name="Chizhikov V.E."/>
        </authorList>
    </citation>
    <scope>NUCLEOTIDE SEQUENCE [LARGE SCALE GENOMIC DNA]</scope>
    <source>
        <strain evidence="1 2">ES3182-GEN</strain>
    </source>
</reference>
<dbReference type="Gene3D" id="1.10.4010.10">
    <property type="entry name" value="Type II deoxyuridine triphosphatase"/>
    <property type="match status" value="1"/>
</dbReference>
<evidence type="ECO:0000313" key="2">
    <source>
        <dbReference type="Proteomes" id="UP001208245"/>
    </source>
</evidence>
<gene>
    <name evidence="1" type="ORF">OF376_02885</name>
</gene>
<comment type="caution">
    <text evidence="1">The sequence shown here is derived from an EMBL/GenBank/DDBJ whole genome shotgun (WGS) entry which is preliminary data.</text>
</comment>
<sequence length="166" mass="19346">MKSLVFNIQELYELQEKLDNTIAQNKDFDPQTDYKTQRILALLVEIGELANEIQMFKYWKTNKQINREKMLDELADVLHFACAHAYRLQASAQIIVQETTDDLNQQFISLYAAVSTLAHEYQATQTQKVLEIIFGICTSLELDWSVIRQAYIKKNEINYKRVASGY</sequence>
<dbReference type="Pfam" id="PF08761">
    <property type="entry name" value="dUTPase_2"/>
    <property type="match status" value="1"/>
</dbReference>
<dbReference type="EMBL" id="JAOXHL010000004">
    <property type="protein sequence ID" value="MCV3728708.1"/>
    <property type="molecule type" value="Genomic_DNA"/>
</dbReference>
<proteinExistence type="predicted"/>
<name>A0ABT3BN92_9BACT</name>